<name>A0A699XJK9_TANCI</name>
<protein>
    <submittedName>
        <fullName evidence="1">Uncharacterized protein</fullName>
    </submittedName>
</protein>
<reference evidence="1" key="1">
    <citation type="journal article" date="2019" name="Sci. Rep.">
        <title>Draft genome of Tanacetum cinerariifolium, the natural source of mosquito coil.</title>
        <authorList>
            <person name="Yamashiro T."/>
            <person name="Shiraishi A."/>
            <person name="Satake H."/>
            <person name="Nakayama K."/>
        </authorList>
    </citation>
    <scope>NUCLEOTIDE SEQUENCE</scope>
</reference>
<evidence type="ECO:0000313" key="1">
    <source>
        <dbReference type="EMBL" id="GFD58540.1"/>
    </source>
</evidence>
<dbReference type="AlphaFoldDB" id="A0A699XJK9"/>
<comment type="caution">
    <text evidence="1">The sequence shown here is derived from an EMBL/GenBank/DDBJ whole genome shotgun (WGS) entry which is preliminary data.</text>
</comment>
<gene>
    <name evidence="1" type="ORF">Tci_930509</name>
</gene>
<sequence length="74" mass="8426">PEPSVRADGIYGVVCKNQNQYRQPVLESVERYDYCSRCDALPSPLDVHAICGLHDASLHEHDDLFPASKCRQRR</sequence>
<proteinExistence type="predicted"/>
<accession>A0A699XJK9</accession>
<dbReference type="EMBL" id="BKCJ011854283">
    <property type="protein sequence ID" value="GFD58540.1"/>
    <property type="molecule type" value="Genomic_DNA"/>
</dbReference>
<feature type="non-terminal residue" evidence="1">
    <location>
        <position position="1"/>
    </location>
</feature>
<organism evidence="1">
    <name type="scientific">Tanacetum cinerariifolium</name>
    <name type="common">Dalmatian daisy</name>
    <name type="synonym">Chrysanthemum cinerariifolium</name>
    <dbReference type="NCBI Taxonomy" id="118510"/>
    <lineage>
        <taxon>Eukaryota</taxon>
        <taxon>Viridiplantae</taxon>
        <taxon>Streptophyta</taxon>
        <taxon>Embryophyta</taxon>
        <taxon>Tracheophyta</taxon>
        <taxon>Spermatophyta</taxon>
        <taxon>Magnoliopsida</taxon>
        <taxon>eudicotyledons</taxon>
        <taxon>Gunneridae</taxon>
        <taxon>Pentapetalae</taxon>
        <taxon>asterids</taxon>
        <taxon>campanulids</taxon>
        <taxon>Asterales</taxon>
        <taxon>Asteraceae</taxon>
        <taxon>Asteroideae</taxon>
        <taxon>Anthemideae</taxon>
        <taxon>Anthemidinae</taxon>
        <taxon>Tanacetum</taxon>
    </lineage>
</organism>